<reference evidence="1 2" key="1">
    <citation type="submission" date="2018-06" db="EMBL/GenBank/DDBJ databases">
        <title>Comparative genomics reveals the genomic features of Rhizophagus irregularis, R. cerebriforme, R. diaphanum and Gigaspora rosea, and their symbiotic lifestyle signature.</title>
        <authorList>
            <person name="Morin E."/>
            <person name="San Clemente H."/>
            <person name="Chen E.C.H."/>
            <person name="De La Providencia I."/>
            <person name="Hainaut M."/>
            <person name="Kuo A."/>
            <person name="Kohler A."/>
            <person name="Murat C."/>
            <person name="Tang N."/>
            <person name="Roy S."/>
            <person name="Loubradou J."/>
            <person name="Henrissat B."/>
            <person name="Grigoriev I.V."/>
            <person name="Corradi N."/>
            <person name="Roux C."/>
            <person name="Martin F.M."/>
        </authorList>
    </citation>
    <scope>NUCLEOTIDE SEQUENCE [LARGE SCALE GENOMIC DNA]</scope>
    <source>
        <strain evidence="1 2">DAOM 194757</strain>
    </source>
</reference>
<accession>A0A397VEK5</accession>
<protein>
    <recommendedName>
        <fullName evidence="3">HeH/LEM domain-containing protein</fullName>
    </recommendedName>
</protein>
<dbReference type="Gene3D" id="1.10.720.30">
    <property type="entry name" value="SAP domain"/>
    <property type="match status" value="1"/>
</dbReference>
<proteinExistence type="predicted"/>
<organism evidence="1 2">
    <name type="scientific">Gigaspora rosea</name>
    <dbReference type="NCBI Taxonomy" id="44941"/>
    <lineage>
        <taxon>Eukaryota</taxon>
        <taxon>Fungi</taxon>
        <taxon>Fungi incertae sedis</taxon>
        <taxon>Mucoromycota</taxon>
        <taxon>Glomeromycotina</taxon>
        <taxon>Glomeromycetes</taxon>
        <taxon>Diversisporales</taxon>
        <taxon>Gigasporaceae</taxon>
        <taxon>Gigaspora</taxon>
    </lineage>
</organism>
<dbReference type="Proteomes" id="UP000266673">
    <property type="component" value="Unassembled WGS sequence"/>
</dbReference>
<dbReference type="EMBL" id="QKWP01000392">
    <property type="protein sequence ID" value="RIB20910.1"/>
    <property type="molecule type" value="Genomic_DNA"/>
</dbReference>
<dbReference type="OrthoDB" id="2446068at2759"/>
<keyword evidence="2" id="KW-1185">Reference proteome</keyword>
<dbReference type="AlphaFoldDB" id="A0A397VEK5"/>
<comment type="caution">
    <text evidence="1">The sequence shown here is derived from an EMBL/GenBank/DDBJ whole genome shotgun (WGS) entry which is preliminary data.</text>
</comment>
<evidence type="ECO:0000313" key="2">
    <source>
        <dbReference type="Proteomes" id="UP000266673"/>
    </source>
</evidence>
<evidence type="ECO:0008006" key="3">
    <source>
        <dbReference type="Google" id="ProtNLM"/>
    </source>
</evidence>
<evidence type="ECO:0000313" key="1">
    <source>
        <dbReference type="EMBL" id="RIB20910.1"/>
    </source>
</evidence>
<name>A0A397VEK5_9GLOM</name>
<dbReference type="InterPro" id="IPR036361">
    <property type="entry name" value="SAP_dom_sf"/>
</dbReference>
<gene>
    <name evidence="1" type="ORF">C2G38_2178132</name>
</gene>
<sequence length="154" mass="17360">MSTLPTVILPKISHAISQYIRLEFNIAQGSGIELAIKEICRTSVAHLEPECPKGICPDHLTIDRLKIQLTNHGVSYNNESTKQDLISLLNNILSQEPEFQKTELSAKALISKKGSWALKETQKFRKRDRGKRISKHVIAYLEGYFLASNVNKSD</sequence>